<dbReference type="RefSeq" id="WP_144013852.1">
    <property type="nucleotide sequence ID" value="NZ_VKDK01000020.1"/>
</dbReference>
<feature type="coiled-coil region" evidence="1">
    <location>
        <begin position="57"/>
        <end position="145"/>
    </location>
</feature>
<proteinExistence type="predicted"/>
<evidence type="ECO:0000313" key="3">
    <source>
        <dbReference type="EMBL" id="TRX59803.1"/>
    </source>
</evidence>
<dbReference type="EMBL" id="VKDK01000020">
    <property type="protein sequence ID" value="TRX59803.1"/>
    <property type="molecule type" value="Genomic_DNA"/>
</dbReference>
<keyword evidence="1" id="KW-0175">Coiled coil</keyword>
<gene>
    <name evidence="3" type="ORF">FNY97_10450</name>
</gene>
<sequence>MATGAHVGNAWVSVQPETQDFYNDLERQIKKLFKDKDDPDKQPKFKVRPEIDRDKFAEDLNKQMESADTDKVKVKVEPDADHFRKELRASVAGMQLTVGVRLSEADKRQVQAELAALTQDKYVNIRLKDNELSHALQLIKDLEDDDVRRGQHKVKLSLDTEDLEADINKWAKAVTTITFNYDDGEIGEQLEAFSKSVDELMGDTWDPDRGAYIWDIKPELDKAKVKEAKAELKALTKDETKTITVLVRRSREAGQKAIRDELAERTIEKEVHVKTNWDDLDAGLDKQKTVTIRPDLSEYATKKVEDKLDRLTRPRMVEILTGETRFSGFAEDLGQALQNAWDDLDPTLRLEDVFDDDTVHAIRKRDSGAPLDVRIVNDGLQLDGPAEVKVINDLFERDKPLRVHVDNEALKIDGPVEARIVNDWFDQDEPMDVNLPKDVLDKLQAPDLDSRHPFKVDFPEVQKVYVVNQNTGGAAAGGDLEDAGASVHQRQPTKVDVADVSTDTPVPAQVDVDTAGGGQRYTPTAPAVAEKWDDLAEALHDEMDALRRERRRDEGSRLRQLEKIQSSLHAQEMLERSRAADYLERNAAIGQTYQMQVEDQQRREEFMQRWKAWAPRDLEHLEEMLTHLRTISGGGANAGWELRQARRGRVGGTPEESEDEALRTGRMVQNALRHADFLAKQQARFAARAAAHDPNSLAARGDHVALTGTDKATAVEFERIRLAERQLDAEERSLRKQADLNAEMGKLERTLAKTHEELVNTNLDHLTPLEQELKRRNVEGFANDPNWKPLTLDDVKRERHGRGARRLRDMDFDWDLTGPSFFDKAFDTMLKPNRRDGTVGYMAKKLMRDMLKPLGLGADAALNFTSNTASQLMGKSGDALKSGASTAANVGRGLGRTARDAHGELASLGPDMIGGAGGDLLGGGGKASGLSKATGALKRNPYGAVLGSVLDVGAKTYGVGMKLGGVGALAGGAGNLVAGSLGMATTALQPFAQALKGIAFAPALLSSLGVAAGTVAMAFKGFGDEDDPGTPNALAMADAFTRLSSAMEPVTRQVQDNFWEGWADSFDRVTQTTIPALERSMPEAARGVSELGRAFVDTIGSERVSENLERTIKAAGDGFARMAPGMADFTDFFVRASAVGAERMLPALADGFSNMMHSWNEWSQNGGMEQWMDSAVDGFRKIGDFTKTAWQGMSGFFGSVIDGTNAAFGEGGMWGAMMGQLDKFNEWANSAGGSEAIANFFRDTVETTKDIGSTIGEWGKTFVTDTIPAFQDFWKENGDAITNIGNDFIKIMGDGMATLTPIIQTLEPIIGKVADLAEKANELAGGPGSQKWKEKQTGDLSAMTDRIQAGNNKRSKHLSDKAWGDLGDGPMYGRKGRGREWTMGSETNLAEIESSLSAATQLQAKLKELSQDKNAIDTAAFREGADELSRTQLYVEALRGGFQGAAQSAHATAAVFARLGDSVVDIPDQKTIVVKGEGTEEARAQLQKLGAEVTDLKDGNFEIQFPNAMDLFGAIDVLKARKDEIGDVAFQAQGLDDILAKLEGMASKLVTIDVEDGDVDDAVNKLNDLGLKAQNINGEVVLDTNAPEVQSALIALDAGKMIDGKFVLNDNIDDVMAALLQLNGNETSSLHTVSDNAQKIIANLQALNSEDSNSKHLIKDNAYAVAAAIAALQGKDTTSIHTVITVAKVQGAVQAINAPGLSPIFGATGGRFTGGSFARIPAYAKGDKHKGYRLPSSGPGTEITDGFLALDDTTGLPVARLNKDEWVINAKRSNEYDDTLNAVNSGSPQQVWGAVISDLIRTTKLPGLEQLTQLLDLPGYWGGGKSGGKKKKEDPAARRERLRQEATAKAHQKVAERRAKQLEEQGKDKDGKSKKEPASADLIAEYERALAREEEIKKLKEEGFARRLVGFKDGKFIYADTDVDHEHAVRAVDRAGLINEQVGMRAYLDRNDNPDPTSYMALRALENQSVPLTKEQQQVYDAAPGWLQYEFDKRRDLPEHVKQAIITGELLDDPDAPVDLEKALNSQDWIKAAQKIMSDPQDVNNWLAAGEQIKYPYSKLSRYVTEDYTSEGADMIGLKATKLRDVPLYNMFNPSASAYNQIISDFNKGRRELEGDYRERYNEERKIKSDVEKEVRERQQAADKAKRQQELYGDAKRLRKAIDSQNKKNDEEMERFNAGMDAVRQHRASVAQAQSVTSTGGVTVNQTIGNIVANSAQDAADRFRRQATVGFENLVGSI</sequence>
<feature type="compositionally biased region" description="Basic and acidic residues" evidence="2">
    <location>
        <begin position="1831"/>
        <end position="1878"/>
    </location>
</feature>
<dbReference type="Proteomes" id="UP000320443">
    <property type="component" value="Unassembled WGS sequence"/>
</dbReference>
<feature type="region of interest" description="Disordered" evidence="2">
    <location>
        <begin position="1822"/>
        <end position="1880"/>
    </location>
</feature>
<accession>A0A553FRE4</accession>
<keyword evidence="4" id="KW-1185">Reference proteome</keyword>
<feature type="coiled-coil region" evidence="1">
    <location>
        <begin position="1392"/>
        <end position="1419"/>
    </location>
</feature>
<evidence type="ECO:0000313" key="4">
    <source>
        <dbReference type="Proteomes" id="UP000320443"/>
    </source>
</evidence>
<reference evidence="3 4" key="1">
    <citation type="submission" date="2019-07" db="EMBL/GenBank/DDBJ databases">
        <title>Draft genome of C. aurimucosum strain 2274.</title>
        <authorList>
            <person name="Pacheco L.G.C."/>
            <person name="Aguiar E.R.G.R."/>
            <person name="Santos C.S."/>
            <person name="Rocha D.J.P.G."/>
            <person name="Sant'Anna L.O."/>
            <person name="Mattos-Guaraldi A.L."/>
            <person name="Santos L.S."/>
        </authorList>
    </citation>
    <scope>NUCLEOTIDE SEQUENCE [LARGE SCALE GENOMIC DNA]</scope>
    <source>
        <strain evidence="3 4">2274</strain>
    </source>
</reference>
<feature type="coiled-coil region" evidence="1">
    <location>
        <begin position="2128"/>
        <end position="2175"/>
    </location>
</feature>
<protein>
    <recommendedName>
        <fullName evidence="5">Tape measure protein</fullName>
    </recommendedName>
</protein>
<feature type="coiled-coil region" evidence="1">
    <location>
        <begin position="720"/>
        <end position="757"/>
    </location>
</feature>
<evidence type="ECO:0000256" key="1">
    <source>
        <dbReference type="SAM" id="Coils"/>
    </source>
</evidence>
<organism evidence="3 4">
    <name type="scientific">Corynebacterium hiratae</name>
    <dbReference type="NCBI Taxonomy" id="3139423"/>
    <lineage>
        <taxon>Bacteria</taxon>
        <taxon>Bacillati</taxon>
        <taxon>Actinomycetota</taxon>
        <taxon>Actinomycetes</taxon>
        <taxon>Mycobacteriales</taxon>
        <taxon>Corynebacteriaceae</taxon>
        <taxon>Corynebacterium</taxon>
    </lineage>
</organism>
<evidence type="ECO:0000256" key="2">
    <source>
        <dbReference type="SAM" id="MobiDB-lite"/>
    </source>
</evidence>
<comment type="caution">
    <text evidence="3">The sequence shown here is derived from an EMBL/GenBank/DDBJ whole genome shotgun (WGS) entry which is preliminary data.</text>
</comment>
<evidence type="ECO:0008006" key="5">
    <source>
        <dbReference type="Google" id="ProtNLM"/>
    </source>
</evidence>
<feature type="coiled-coil region" evidence="1">
    <location>
        <begin position="529"/>
        <end position="556"/>
    </location>
</feature>
<name>A0A553FRE4_9CORY</name>